<keyword evidence="3" id="KW-1185">Reference proteome</keyword>
<accession>A0AA47MUU9</accession>
<dbReference type="PROSITE" id="PS50878">
    <property type="entry name" value="RT_POL"/>
    <property type="match status" value="1"/>
</dbReference>
<dbReference type="Proteomes" id="UP001174136">
    <property type="component" value="Unassembled WGS sequence"/>
</dbReference>
<comment type="caution">
    <text evidence="2">The sequence shown here is derived from an EMBL/GenBank/DDBJ whole genome shotgun (WGS) entry which is preliminary data.</text>
</comment>
<evidence type="ECO:0000313" key="3">
    <source>
        <dbReference type="Proteomes" id="UP001174136"/>
    </source>
</evidence>
<dbReference type="AlphaFoldDB" id="A0AA47MUU9"/>
<evidence type="ECO:0000259" key="1">
    <source>
        <dbReference type="PROSITE" id="PS50878"/>
    </source>
</evidence>
<protein>
    <submittedName>
        <fullName evidence="2">RNA-directed DNA polymerase from transposon BS</fullName>
    </submittedName>
</protein>
<dbReference type="Pfam" id="PF00078">
    <property type="entry name" value="RVT_1"/>
    <property type="match status" value="1"/>
</dbReference>
<dbReference type="SUPFAM" id="SSF56672">
    <property type="entry name" value="DNA/RNA polymerases"/>
    <property type="match status" value="1"/>
</dbReference>
<dbReference type="EMBL" id="JAOPHQ010002565">
    <property type="protein sequence ID" value="KAK0146590.1"/>
    <property type="molecule type" value="Genomic_DNA"/>
</dbReference>
<gene>
    <name evidence="2" type="primary">RTase_12</name>
    <name evidence="2" type="ORF">N1851_014096</name>
</gene>
<dbReference type="PANTHER" id="PTHR33332">
    <property type="entry name" value="REVERSE TRANSCRIPTASE DOMAIN-CONTAINING PROTEIN"/>
    <property type="match status" value="1"/>
</dbReference>
<dbReference type="InterPro" id="IPR043502">
    <property type="entry name" value="DNA/RNA_pol_sf"/>
</dbReference>
<name>A0AA47MUU9_MERPO</name>
<proteinExistence type="predicted"/>
<reference evidence="2" key="1">
    <citation type="journal article" date="2023" name="Front. Mar. Sci.">
        <title>A new Merluccius polli reference genome to investigate the effects of global change in West African waters.</title>
        <authorList>
            <person name="Mateo J.L."/>
            <person name="Blanco-Fernandez C."/>
            <person name="Garcia-Vazquez E."/>
            <person name="Machado-Schiaffino G."/>
        </authorList>
    </citation>
    <scope>NUCLEOTIDE SEQUENCE</scope>
    <source>
        <strain evidence="2">C29</strain>
        <tissue evidence="2">Fin</tissue>
    </source>
</reference>
<organism evidence="2 3">
    <name type="scientific">Merluccius polli</name>
    <name type="common">Benguela hake</name>
    <name type="synonym">Merluccius cadenati</name>
    <dbReference type="NCBI Taxonomy" id="89951"/>
    <lineage>
        <taxon>Eukaryota</taxon>
        <taxon>Metazoa</taxon>
        <taxon>Chordata</taxon>
        <taxon>Craniata</taxon>
        <taxon>Vertebrata</taxon>
        <taxon>Euteleostomi</taxon>
        <taxon>Actinopterygii</taxon>
        <taxon>Neopterygii</taxon>
        <taxon>Teleostei</taxon>
        <taxon>Neoteleostei</taxon>
        <taxon>Acanthomorphata</taxon>
        <taxon>Zeiogadaria</taxon>
        <taxon>Gadariae</taxon>
        <taxon>Gadiformes</taxon>
        <taxon>Gadoidei</taxon>
        <taxon>Merlucciidae</taxon>
        <taxon>Merluccius</taxon>
    </lineage>
</organism>
<evidence type="ECO:0000313" key="2">
    <source>
        <dbReference type="EMBL" id="KAK0146590.1"/>
    </source>
</evidence>
<keyword evidence="2" id="KW-0808">Transferase</keyword>
<dbReference type="InterPro" id="IPR000477">
    <property type="entry name" value="RT_dom"/>
</dbReference>
<feature type="domain" description="Reverse transcriptase" evidence="1">
    <location>
        <begin position="1"/>
        <end position="126"/>
    </location>
</feature>
<sequence length="386" mass="44488">MGEYTSNSSTITCGVPQGSILGPKLFILYINDICNVSSKLNFVVFADDTNLFCSGENIQQLLEEITKELVKLKKWFDINKLSLNLKKTKYMVFGKQKPLLDTNIEIKIDNILLERVYENMFLGVIIDHKFSWKPHINHIRAKVARSLGVLGKTRHVLNTNSLYTLYFTLITPYLTYCVEVWGNTYRNNLQPINIMQKKAIRMVNNAGYHDHTNRLFLNLNTLKFFDLVDFKTAQIIYKARHNMLPGNIQKRFKDRDGRYDLRGELNLKQPSISTTLKSFCISVRVYCNFLFTCLSKSSLGSLQMVQNAAARLLTRSTRMTHISPILSSLHWLPINFRIQFKVLVLSYRALHGQTPVYISDLLHPYITRGPFHKAGLVKTLSLLTLK</sequence>
<dbReference type="GO" id="GO:0003964">
    <property type="term" value="F:RNA-directed DNA polymerase activity"/>
    <property type="evidence" value="ECO:0007669"/>
    <property type="project" value="UniProtKB-KW"/>
</dbReference>
<keyword evidence="2" id="KW-0548">Nucleotidyltransferase</keyword>
<keyword evidence="2" id="KW-0695">RNA-directed DNA polymerase</keyword>